<evidence type="ECO:0000313" key="2">
    <source>
        <dbReference type="Proteomes" id="UP000032234"/>
    </source>
</evidence>
<dbReference type="SUPFAM" id="SSF51735">
    <property type="entry name" value="NAD(P)-binding Rossmann-fold domains"/>
    <property type="match status" value="1"/>
</dbReference>
<dbReference type="Gene3D" id="3.40.50.720">
    <property type="entry name" value="NAD(P)-binding Rossmann-like Domain"/>
    <property type="match status" value="1"/>
</dbReference>
<protein>
    <submittedName>
        <fullName evidence="1">Uncharacterized protein</fullName>
    </submittedName>
</protein>
<dbReference type="PATRIC" id="fig|477245.3.peg.780"/>
<reference evidence="1 2" key="1">
    <citation type="submission" date="2015-02" db="EMBL/GenBank/DDBJ databases">
        <title>Genome sequence of thermotolerant Streptomyces cyaneogriseus subsp. Noncyanogenus NMWT1, the producer of nematocidal antibiotics nemadectin.</title>
        <authorList>
            <person name="Wang H."/>
            <person name="Li C."/>
            <person name="Xiang W."/>
            <person name="Wang X."/>
        </authorList>
    </citation>
    <scope>NUCLEOTIDE SEQUENCE [LARGE SCALE GENOMIC DNA]</scope>
    <source>
        <strain evidence="1 2">NMWT 1</strain>
    </source>
</reference>
<dbReference type="InterPro" id="IPR036291">
    <property type="entry name" value="NAD(P)-bd_dom_sf"/>
</dbReference>
<sequence length="232" mass="24759">MAAAPSDALSGRLAEALGAPALPLDGADWAAVVPSEPDSSVRVALLLDPAVPACDPATAITRAACRVRDVAAALDTFRDASLWLVLPPTGLFPAPERPQAPEAAALWALGRTVSSEYPAIEVRMVSLERSGDTARDAERLLAEESDRLGVFRRALFSRIAPCVRDIGLWSPDVREAFAALCDGDVRASDLDRLMRQDDEIADTLDARRFAAEETAHAAEIDEMITRGADASR</sequence>
<dbReference type="KEGG" id="scw:TU94_03530"/>
<dbReference type="AlphaFoldDB" id="A0A0C5FW67"/>
<organism evidence="1 2">
    <name type="scientific">Streptomyces cyaneogriseus subsp. noncyanogenus</name>
    <dbReference type="NCBI Taxonomy" id="477245"/>
    <lineage>
        <taxon>Bacteria</taxon>
        <taxon>Bacillati</taxon>
        <taxon>Actinomycetota</taxon>
        <taxon>Actinomycetes</taxon>
        <taxon>Kitasatosporales</taxon>
        <taxon>Streptomycetaceae</taxon>
        <taxon>Streptomyces</taxon>
    </lineage>
</organism>
<evidence type="ECO:0000313" key="1">
    <source>
        <dbReference type="EMBL" id="AJP00700.1"/>
    </source>
</evidence>
<name>A0A0C5FW67_9ACTN</name>
<proteinExistence type="predicted"/>
<accession>A0A0C5FW67</accession>
<gene>
    <name evidence="1" type="ORF">TU94_03530</name>
</gene>
<dbReference type="HOGENOM" id="CLU_1194321_0_0_11"/>
<dbReference type="STRING" id="477245.TU94_03530"/>
<keyword evidence="2" id="KW-1185">Reference proteome</keyword>
<dbReference type="EMBL" id="CP010849">
    <property type="protein sequence ID" value="AJP00700.1"/>
    <property type="molecule type" value="Genomic_DNA"/>
</dbReference>
<dbReference type="RefSeq" id="WP_044379141.1">
    <property type="nucleotide sequence ID" value="NZ_CP010849.1"/>
</dbReference>
<dbReference type="Proteomes" id="UP000032234">
    <property type="component" value="Chromosome"/>
</dbReference>